<organism evidence="8 9">
    <name type="scientific">Sporothrix stenoceras</name>
    <dbReference type="NCBI Taxonomy" id="5173"/>
    <lineage>
        <taxon>Eukaryota</taxon>
        <taxon>Fungi</taxon>
        <taxon>Dikarya</taxon>
        <taxon>Ascomycota</taxon>
        <taxon>Pezizomycotina</taxon>
        <taxon>Sordariomycetes</taxon>
        <taxon>Sordariomycetidae</taxon>
        <taxon>Ophiostomatales</taxon>
        <taxon>Ophiostomataceae</taxon>
        <taxon>Sporothrix</taxon>
    </lineage>
</organism>
<feature type="transmembrane region" description="Helical" evidence="6">
    <location>
        <begin position="352"/>
        <end position="373"/>
    </location>
</feature>
<feature type="transmembrane region" description="Helical" evidence="6">
    <location>
        <begin position="455"/>
        <end position="480"/>
    </location>
</feature>
<evidence type="ECO:0000256" key="1">
    <source>
        <dbReference type="ARBA" id="ARBA00004141"/>
    </source>
</evidence>
<evidence type="ECO:0000256" key="5">
    <source>
        <dbReference type="SAM" id="MobiDB-lite"/>
    </source>
</evidence>
<dbReference type="InterPro" id="IPR020846">
    <property type="entry name" value="MFS_dom"/>
</dbReference>
<dbReference type="Pfam" id="PF07690">
    <property type="entry name" value="MFS_1"/>
    <property type="match status" value="1"/>
</dbReference>
<keyword evidence="4 6" id="KW-0472">Membrane</keyword>
<sequence>MGLWVLEPKQQGVKVPGTVHVERDTDVLRHLTAHLKHGSGNEEGIVLVPQPSDSVNDPLNWPRAKKIFHSYFLSFGTGLASGTCYFLNPSATLMAKQVGTTVTQMSRSLAVLMLCMGIASILTTPLARIYGKRPIFLLLGLVSVLGYGILLAHPYNLHYLYAGRALWGAGASGLEYLVSSSVGDLFFVHQRGFHLALWHFALAGGNSLGQVIASQIVAGQGYVWAFRYAVIFMSVYVVALFFFAPETTYVRAKKYDTDVLELLSDEVSEAGGAASASTSDNHLPSGANVDEKTAAQTQTKTADLESAGPTETRTAYVQSLRVFNGRYSDENYFKALIAPFATYMLPGVVWAAYSYGCAVAFSASLSVSLSSIFTVAPYNFSTRAVGLTVLSPFVANIIGNFIPGPVADWLVTYMSRKNGGVYEPEFRNILCIPALITGLAGYWGFGLAIHYKIHWFAPVFFFGVAAFSGSILSLVSNTYLLDCHRKHAQDAYAAVTLVKAVMTFAIAFFINIWLAKSGPVRVYFIIGTIHGIGCIYGLVLYVFGKRMRLAVHQNAFIQRHLR</sequence>
<evidence type="ECO:0000256" key="6">
    <source>
        <dbReference type="SAM" id="Phobius"/>
    </source>
</evidence>
<feature type="transmembrane region" description="Helical" evidence="6">
    <location>
        <begin position="520"/>
        <end position="543"/>
    </location>
</feature>
<keyword evidence="9" id="KW-1185">Reference proteome</keyword>
<dbReference type="PANTHER" id="PTHR23502">
    <property type="entry name" value="MAJOR FACILITATOR SUPERFAMILY"/>
    <property type="match status" value="1"/>
</dbReference>
<reference evidence="8 9" key="1">
    <citation type="journal article" date="2024" name="IMA Fungus">
        <title>IMA Genome - F19 : A genome assembly and annotation guide to empower mycologists, including annotated draft genome sequences of Ceratocystis pirilliformis, Diaporthe australafricana, Fusarium ophioides, Paecilomyces lecythidis, and Sporothrix stenoceras.</title>
        <authorList>
            <person name="Aylward J."/>
            <person name="Wilson A.M."/>
            <person name="Visagie C.M."/>
            <person name="Spraker J."/>
            <person name="Barnes I."/>
            <person name="Buitendag C."/>
            <person name="Ceriani C."/>
            <person name="Del Mar Angel L."/>
            <person name="du Plessis D."/>
            <person name="Fuchs T."/>
            <person name="Gasser K."/>
            <person name="Kramer D."/>
            <person name="Li W."/>
            <person name="Munsamy K."/>
            <person name="Piso A."/>
            <person name="Price J.L."/>
            <person name="Sonnekus B."/>
            <person name="Thomas C."/>
            <person name="van der Nest A."/>
            <person name="van Dijk A."/>
            <person name="van Heerden A."/>
            <person name="van Vuuren N."/>
            <person name="Yilmaz N."/>
            <person name="Duong T.A."/>
            <person name="van der Merwe N.A."/>
            <person name="Wingfield M.J."/>
            <person name="Wingfield B.D."/>
        </authorList>
    </citation>
    <scope>NUCLEOTIDE SEQUENCE [LARGE SCALE GENOMIC DNA]</scope>
    <source>
        <strain evidence="8 9">CMW 5346</strain>
    </source>
</reference>
<feature type="transmembrane region" description="Helical" evidence="6">
    <location>
        <begin position="165"/>
        <end position="188"/>
    </location>
</feature>
<comment type="subcellular location">
    <subcellularLocation>
        <location evidence="1">Membrane</location>
        <topology evidence="1">Multi-pass membrane protein</topology>
    </subcellularLocation>
</comment>
<dbReference type="PANTHER" id="PTHR23502:SF4">
    <property type="entry name" value="MAJOR FACILITATOR SUPERFAMILY (MFS) PROFILE DOMAIN-CONTAINING PROTEIN-RELATED"/>
    <property type="match status" value="1"/>
</dbReference>
<feature type="region of interest" description="Disordered" evidence="5">
    <location>
        <begin position="273"/>
        <end position="308"/>
    </location>
</feature>
<protein>
    <recommendedName>
        <fullName evidence="7">Major facilitator superfamily (MFS) profile domain-containing protein</fullName>
    </recommendedName>
</protein>
<evidence type="ECO:0000256" key="4">
    <source>
        <dbReference type="ARBA" id="ARBA00023136"/>
    </source>
</evidence>
<dbReference type="InterPro" id="IPR011701">
    <property type="entry name" value="MFS"/>
</dbReference>
<feature type="transmembrane region" description="Helical" evidence="6">
    <location>
        <begin position="492"/>
        <end position="514"/>
    </location>
</feature>
<dbReference type="PROSITE" id="PS50850">
    <property type="entry name" value="MFS"/>
    <property type="match status" value="1"/>
</dbReference>
<feature type="transmembrane region" description="Helical" evidence="6">
    <location>
        <begin position="393"/>
        <end position="414"/>
    </location>
</feature>
<feature type="transmembrane region" description="Helical" evidence="6">
    <location>
        <begin position="426"/>
        <end position="449"/>
    </location>
</feature>
<keyword evidence="2 6" id="KW-0812">Transmembrane</keyword>
<gene>
    <name evidence="8" type="ORF">Sste5346_000447</name>
</gene>
<evidence type="ECO:0000256" key="3">
    <source>
        <dbReference type="ARBA" id="ARBA00022989"/>
    </source>
</evidence>
<feature type="domain" description="Major facilitator superfamily (MFS) profile" evidence="7">
    <location>
        <begin position="66"/>
        <end position="545"/>
    </location>
</feature>
<feature type="transmembrane region" description="Helical" evidence="6">
    <location>
        <begin position="224"/>
        <end position="244"/>
    </location>
</feature>
<evidence type="ECO:0000259" key="7">
    <source>
        <dbReference type="PROSITE" id="PS50850"/>
    </source>
</evidence>
<proteinExistence type="predicted"/>
<dbReference type="SUPFAM" id="SSF103473">
    <property type="entry name" value="MFS general substrate transporter"/>
    <property type="match status" value="1"/>
</dbReference>
<name>A0ABR3ZSJ1_9PEZI</name>
<evidence type="ECO:0000256" key="2">
    <source>
        <dbReference type="ARBA" id="ARBA00022692"/>
    </source>
</evidence>
<evidence type="ECO:0000313" key="9">
    <source>
        <dbReference type="Proteomes" id="UP001583186"/>
    </source>
</evidence>
<dbReference type="EMBL" id="JAWCUI010000002">
    <property type="protein sequence ID" value="KAL1903162.1"/>
    <property type="molecule type" value="Genomic_DNA"/>
</dbReference>
<feature type="transmembrane region" description="Helical" evidence="6">
    <location>
        <begin position="134"/>
        <end position="153"/>
    </location>
</feature>
<feature type="transmembrane region" description="Helical" evidence="6">
    <location>
        <begin position="195"/>
        <end position="218"/>
    </location>
</feature>
<dbReference type="Proteomes" id="UP001583186">
    <property type="component" value="Unassembled WGS sequence"/>
</dbReference>
<dbReference type="InterPro" id="IPR036259">
    <property type="entry name" value="MFS_trans_sf"/>
</dbReference>
<evidence type="ECO:0000313" key="8">
    <source>
        <dbReference type="EMBL" id="KAL1903162.1"/>
    </source>
</evidence>
<feature type="transmembrane region" description="Helical" evidence="6">
    <location>
        <begin position="108"/>
        <end position="127"/>
    </location>
</feature>
<dbReference type="Gene3D" id="1.20.1250.20">
    <property type="entry name" value="MFS general substrate transporter like domains"/>
    <property type="match status" value="1"/>
</dbReference>
<accession>A0ABR3ZSJ1</accession>
<keyword evidence="3 6" id="KW-1133">Transmembrane helix</keyword>
<feature type="transmembrane region" description="Helical" evidence="6">
    <location>
        <begin position="68"/>
        <end position="88"/>
    </location>
</feature>
<comment type="caution">
    <text evidence="8">The sequence shown here is derived from an EMBL/GenBank/DDBJ whole genome shotgun (WGS) entry which is preliminary data.</text>
</comment>